<dbReference type="GO" id="GO:0044718">
    <property type="term" value="P:siderophore transmembrane transport"/>
    <property type="evidence" value="ECO:0007669"/>
    <property type="project" value="TreeGrafter"/>
</dbReference>
<dbReference type="InterPro" id="IPR039426">
    <property type="entry name" value="TonB-dep_rcpt-like"/>
</dbReference>
<keyword evidence="3 8" id="KW-1134">Transmembrane beta strand</keyword>
<dbReference type="InterPro" id="IPR036942">
    <property type="entry name" value="Beta-barrel_TonB_sf"/>
</dbReference>
<gene>
    <name evidence="13" type="ORF">SAMN05216210_3340</name>
</gene>
<comment type="similarity">
    <text evidence="8 9">Belongs to the TonB-dependent receptor family.</text>
</comment>
<dbReference type="RefSeq" id="WP_092389115.1">
    <property type="nucleotide sequence ID" value="NZ_LT629787.1"/>
</dbReference>
<dbReference type="STRING" id="1434072.SAMN05216210_3340"/>
<reference evidence="14" key="1">
    <citation type="submission" date="2016-10" db="EMBL/GenBank/DDBJ databases">
        <authorList>
            <person name="Varghese N."/>
            <person name="Submissions S."/>
        </authorList>
    </citation>
    <scope>NUCLEOTIDE SEQUENCE [LARGE SCALE GENOMIC DNA]</scope>
    <source>
        <strain evidence="14">CECT 8338</strain>
    </source>
</reference>
<dbReference type="NCBIfam" id="TIGR01778">
    <property type="entry name" value="TonB-copper"/>
    <property type="match status" value="1"/>
</dbReference>
<dbReference type="Pfam" id="PF00593">
    <property type="entry name" value="TonB_dep_Rec_b-barrel"/>
    <property type="match status" value="1"/>
</dbReference>
<keyword evidence="4 8" id="KW-0812">Transmembrane</keyword>
<feature type="domain" description="TonB-dependent receptor plug" evidence="12">
    <location>
        <begin position="64"/>
        <end position="151"/>
    </location>
</feature>
<evidence type="ECO:0000259" key="12">
    <source>
        <dbReference type="Pfam" id="PF07715"/>
    </source>
</evidence>
<evidence type="ECO:0000256" key="7">
    <source>
        <dbReference type="ARBA" id="ARBA00023237"/>
    </source>
</evidence>
<dbReference type="AlphaFoldDB" id="A0A1H2HVN1"/>
<evidence type="ECO:0000313" key="13">
    <source>
        <dbReference type="EMBL" id="SDU35806.1"/>
    </source>
</evidence>
<keyword evidence="10" id="KW-0732">Signal</keyword>
<evidence type="ECO:0000256" key="9">
    <source>
        <dbReference type="RuleBase" id="RU003357"/>
    </source>
</evidence>
<evidence type="ECO:0000256" key="5">
    <source>
        <dbReference type="ARBA" id="ARBA00023077"/>
    </source>
</evidence>
<dbReference type="CDD" id="cd01347">
    <property type="entry name" value="ligand_gated_channel"/>
    <property type="match status" value="1"/>
</dbReference>
<accession>A0A1H2HVN1</accession>
<proteinExistence type="inferred from homology"/>
<evidence type="ECO:0000256" key="4">
    <source>
        <dbReference type="ARBA" id="ARBA00022692"/>
    </source>
</evidence>
<dbReference type="Pfam" id="PF07715">
    <property type="entry name" value="Plug"/>
    <property type="match status" value="1"/>
</dbReference>
<dbReference type="EMBL" id="LT629787">
    <property type="protein sequence ID" value="SDU35806.1"/>
    <property type="molecule type" value="Genomic_DNA"/>
</dbReference>
<feature type="domain" description="TonB-dependent receptor-like beta-barrel" evidence="11">
    <location>
        <begin position="202"/>
        <end position="646"/>
    </location>
</feature>
<keyword evidence="14" id="KW-1185">Reference proteome</keyword>
<keyword evidence="6 8" id="KW-0472">Membrane</keyword>
<organism evidence="13 14">
    <name type="scientific">Halopseudomonas salegens</name>
    <dbReference type="NCBI Taxonomy" id="1434072"/>
    <lineage>
        <taxon>Bacteria</taxon>
        <taxon>Pseudomonadati</taxon>
        <taxon>Pseudomonadota</taxon>
        <taxon>Gammaproteobacteria</taxon>
        <taxon>Pseudomonadales</taxon>
        <taxon>Pseudomonadaceae</taxon>
        <taxon>Halopseudomonas</taxon>
    </lineage>
</organism>
<evidence type="ECO:0000256" key="3">
    <source>
        <dbReference type="ARBA" id="ARBA00022452"/>
    </source>
</evidence>
<evidence type="ECO:0000259" key="11">
    <source>
        <dbReference type="Pfam" id="PF00593"/>
    </source>
</evidence>
<evidence type="ECO:0000256" key="6">
    <source>
        <dbReference type="ARBA" id="ARBA00023136"/>
    </source>
</evidence>
<dbReference type="SUPFAM" id="SSF56935">
    <property type="entry name" value="Porins"/>
    <property type="match status" value="1"/>
</dbReference>
<sequence length="687" mass="74614">MTTINVRQPLPRLAGLSAFALVLLAPAVMADHPLKLAPVVVTGVHQETPLTLVTDPKNPRQPMPASDAGDYLKTLPGFSAIRGGGTNNDPVLRGMFGSRLNLLNNGGEMLGACPSRMDSPSSYIAPETFDRLTVIKGPQSVTWGPGNSAGTILFERDPEIFSEPGQRLDVSAVLGSASRRDLLLDGAIGGPSGYLRLTGNRSRADDYRDGNGDRVPARWDKWNTDLAMGFTPDSDTLVELTLGRGDAEARYAGRGMDGSQFERDSAGLRFTRELGDSGLTGISAQLYYNYADHVMDNYSLRTPPTSGMMAGPRATNVDRRTLGARVSSDWLWDDWALQLGADAQRNRHRTRSGIGEGAYRQLPWLEDATFSQYGVFAEATYSATSARQWIAGARLDRHRVQDSREQTGSGMMVMANPTAGQSRSDTLPSGFVRLEQRLSDSILGYAGIGHVQRFPDYWELFSPRVAPLGETNAFAGIQPERTTQLDVGLQYQQDGRQAWVSAYAGRIDDYILFSYPLAGGMPHQNSRADNVDARIMGIELGAVYPLSQQWTLDGNLAYAWGKNRDTGRPLPQMPPVDAKLGLTWAADNWSAGGLLRGVAGQGRTAVNQGNVVGRDLGDSSGFVVASVHAAWKASDQLRLSTGIDNLFDRAYSEHLNMAGNAGFGFPAEPTRINEPGRTWWVKLDVSL</sequence>
<dbReference type="InterPro" id="IPR037066">
    <property type="entry name" value="Plug_dom_sf"/>
</dbReference>
<keyword evidence="2 8" id="KW-0813">Transport</keyword>
<dbReference type="PANTHER" id="PTHR30069:SF49">
    <property type="entry name" value="OUTER MEMBRANE PROTEIN C"/>
    <property type="match status" value="1"/>
</dbReference>
<evidence type="ECO:0000313" key="14">
    <source>
        <dbReference type="Proteomes" id="UP000243924"/>
    </source>
</evidence>
<dbReference type="Gene3D" id="2.170.130.10">
    <property type="entry name" value="TonB-dependent receptor, plug domain"/>
    <property type="match status" value="1"/>
</dbReference>
<dbReference type="InterPro" id="IPR010100">
    <property type="entry name" value="TonB-dep_Cu_rcpt"/>
</dbReference>
<evidence type="ECO:0000256" key="2">
    <source>
        <dbReference type="ARBA" id="ARBA00022448"/>
    </source>
</evidence>
<keyword evidence="7 8" id="KW-0998">Cell outer membrane</keyword>
<dbReference type="InterPro" id="IPR012910">
    <property type="entry name" value="Plug_dom"/>
</dbReference>
<dbReference type="Gene3D" id="2.40.170.20">
    <property type="entry name" value="TonB-dependent receptor, beta-barrel domain"/>
    <property type="match status" value="1"/>
</dbReference>
<dbReference type="Proteomes" id="UP000243924">
    <property type="component" value="Chromosome I"/>
</dbReference>
<comment type="subcellular location">
    <subcellularLocation>
        <location evidence="1 8">Cell outer membrane</location>
        <topology evidence="1 8">Multi-pass membrane protein</topology>
    </subcellularLocation>
</comment>
<keyword evidence="5 9" id="KW-0798">TonB box</keyword>
<evidence type="ECO:0000256" key="10">
    <source>
        <dbReference type="SAM" id="SignalP"/>
    </source>
</evidence>
<feature type="signal peptide" evidence="10">
    <location>
        <begin position="1"/>
        <end position="30"/>
    </location>
</feature>
<protein>
    <submittedName>
        <fullName evidence="13">Iron complex outermembrane recepter protein</fullName>
    </submittedName>
</protein>
<dbReference type="OrthoDB" id="5332150at2"/>
<dbReference type="PROSITE" id="PS52016">
    <property type="entry name" value="TONB_DEPENDENT_REC_3"/>
    <property type="match status" value="1"/>
</dbReference>
<name>A0A1H2HVN1_9GAMM</name>
<feature type="chain" id="PRO_5009276093" evidence="10">
    <location>
        <begin position="31"/>
        <end position="687"/>
    </location>
</feature>
<dbReference type="GO" id="GO:0009279">
    <property type="term" value="C:cell outer membrane"/>
    <property type="evidence" value="ECO:0007669"/>
    <property type="project" value="UniProtKB-SubCell"/>
</dbReference>
<dbReference type="GO" id="GO:0015344">
    <property type="term" value="F:siderophore uptake transmembrane transporter activity"/>
    <property type="evidence" value="ECO:0007669"/>
    <property type="project" value="TreeGrafter"/>
</dbReference>
<dbReference type="PANTHER" id="PTHR30069">
    <property type="entry name" value="TONB-DEPENDENT OUTER MEMBRANE RECEPTOR"/>
    <property type="match status" value="1"/>
</dbReference>
<dbReference type="InterPro" id="IPR000531">
    <property type="entry name" value="Beta-barrel_TonB"/>
</dbReference>
<evidence type="ECO:0000256" key="1">
    <source>
        <dbReference type="ARBA" id="ARBA00004571"/>
    </source>
</evidence>
<evidence type="ECO:0000256" key="8">
    <source>
        <dbReference type="PROSITE-ProRule" id="PRU01360"/>
    </source>
</evidence>